<evidence type="ECO:0008006" key="9">
    <source>
        <dbReference type="Google" id="ProtNLM"/>
    </source>
</evidence>
<comment type="subcellular location">
    <subcellularLocation>
        <location evidence="1">Cell membrane</location>
        <topology evidence="1">Multi-pass membrane protein</topology>
    </subcellularLocation>
</comment>
<dbReference type="Pfam" id="PF07690">
    <property type="entry name" value="MFS_1"/>
    <property type="match status" value="1"/>
</dbReference>
<keyword evidence="2" id="KW-1003">Cell membrane</keyword>
<organism evidence="7 8">
    <name type="scientific">Pseudohalioglobus lutimaris</name>
    <dbReference type="NCBI Taxonomy" id="1737061"/>
    <lineage>
        <taxon>Bacteria</taxon>
        <taxon>Pseudomonadati</taxon>
        <taxon>Pseudomonadota</taxon>
        <taxon>Gammaproteobacteria</taxon>
        <taxon>Cellvibrionales</taxon>
        <taxon>Halieaceae</taxon>
        <taxon>Pseudohalioglobus</taxon>
    </lineage>
</organism>
<evidence type="ECO:0000256" key="6">
    <source>
        <dbReference type="SAM" id="Phobius"/>
    </source>
</evidence>
<evidence type="ECO:0000313" key="8">
    <source>
        <dbReference type="Proteomes" id="UP000235005"/>
    </source>
</evidence>
<feature type="transmembrane region" description="Helical" evidence="6">
    <location>
        <begin position="292"/>
        <end position="312"/>
    </location>
</feature>
<feature type="transmembrane region" description="Helical" evidence="6">
    <location>
        <begin position="165"/>
        <end position="185"/>
    </location>
</feature>
<feature type="transmembrane region" description="Helical" evidence="6">
    <location>
        <begin position="353"/>
        <end position="374"/>
    </location>
</feature>
<gene>
    <name evidence="7" type="ORF">C0039_15860</name>
</gene>
<feature type="transmembrane region" description="Helical" evidence="6">
    <location>
        <begin position="268"/>
        <end position="286"/>
    </location>
</feature>
<dbReference type="InterPro" id="IPR011701">
    <property type="entry name" value="MFS"/>
</dbReference>
<feature type="transmembrane region" description="Helical" evidence="6">
    <location>
        <begin position="103"/>
        <end position="125"/>
    </location>
</feature>
<dbReference type="SUPFAM" id="SSF103473">
    <property type="entry name" value="MFS general substrate transporter"/>
    <property type="match status" value="1"/>
</dbReference>
<dbReference type="AlphaFoldDB" id="A0A2N5WZJ7"/>
<dbReference type="GO" id="GO:0005886">
    <property type="term" value="C:plasma membrane"/>
    <property type="evidence" value="ECO:0007669"/>
    <property type="project" value="UniProtKB-SubCell"/>
</dbReference>
<reference evidence="7 8" key="1">
    <citation type="submission" date="2018-01" db="EMBL/GenBank/DDBJ databases">
        <title>The draft genome sequence of Halioglobus lutimaris HF004.</title>
        <authorList>
            <person name="Du Z.-J."/>
            <person name="Shi M.-J."/>
        </authorList>
    </citation>
    <scope>NUCLEOTIDE SEQUENCE [LARGE SCALE GENOMIC DNA]</scope>
    <source>
        <strain evidence="7 8">HF004</strain>
    </source>
</reference>
<dbReference type="InterPro" id="IPR050189">
    <property type="entry name" value="MFS_Efflux_Transporters"/>
</dbReference>
<evidence type="ECO:0000256" key="1">
    <source>
        <dbReference type="ARBA" id="ARBA00004651"/>
    </source>
</evidence>
<feature type="transmembrane region" description="Helical" evidence="6">
    <location>
        <begin position="324"/>
        <end position="347"/>
    </location>
</feature>
<dbReference type="RefSeq" id="WP_101518638.1">
    <property type="nucleotide sequence ID" value="NZ_PKUS01000025.1"/>
</dbReference>
<keyword evidence="5 6" id="KW-0472">Membrane</keyword>
<evidence type="ECO:0000256" key="2">
    <source>
        <dbReference type="ARBA" id="ARBA00022475"/>
    </source>
</evidence>
<accession>A0A2N5WZJ7</accession>
<feature type="transmembrane region" description="Helical" evidence="6">
    <location>
        <begin position="240"/>
        <end position="261"/>
    </location>
</feature>
<dbReference type="InterPro" id="IPR036259">
    <property type="entry name" value="MFS_trans_sf"/>
</dbReference>
<dbReference type="EMBL" id="PKUS01000025">
    <property type="protein sequence ID" value="PLW67675.1"/>
    <property type="molecule type" value="Genomic_DNA"/>
</dbReference>
<feature type="transmembrane region" description="Helical" evidence="6">
    <location>
        <begin position="50"/>
        <end position="70"/>
    </location>
</feature>
<evidence type="ECO:0000256" key="3">
    <source>
        <dbReference type="ARBA" id="ARBA00022692"/>
    </source>
</evidence>
<protein>
    <recommendedName>
        <fullName evidence="9">MFS transporter</fullName>
    </recommendedName>
</protein>
<dbReference type="GO" id="GO:0022857">
    <property type="term" value="F:transmembrane transporter activity"/>
    <property type="evidence" value="ECO:0007669"/>
    <property type="project" value="InterPro"/>
</dbReference>
<evidence type="ECO:0000256" key="4">
    <source>
        <dbReference type="ARBA" id="ARBA00022989"/>
    </source>
</evidence>
<dbReference type="PANTHER" id="PTHR43124:SF10">
    <property type="entry name" value="PURINE EFFLUX PUMP PBUE"/>
    <property type="match status" value="1"/>
</dbReference>
<dbReference type="Proteomes" id="UP000235005">
    <property type="component" value="Unassembled WGS sequence"/>
</dbReference>
<sequence length="382" mass="39374">MRIRAREATPLQLPAVLLAGMSGAAAFNLAPVLLPAASDALALSDSQIGYLMTAEIAGLALASLFSLLLAPRLGCAVLCRLGLVGILAGNLSSQYASGFEGLLLLRFLTGLLGDGLAYSGALVLLGRRSNATAAFALLSLSNMIYAVCALALLPPLGINWDWTSVTSLIAGTATLGLVLSGRLPARETSKAANLTHLHLTRPASLLPTIGLFTYAVNLGAVWTYAESLGDASGVQGGKLGLYLSLSLVCQAAGSLTALAMSNRIRRESLLLSVLVMQCIAMSVFSFGGGPLAYLLAISLWGFSWNLGIANFLGSIAHSPAARPLLPLAPGVEALGVSMGPALVAVFLHRGVVTTVVVVALASAISGISAIFLAARDDQRRRR</sequence>
<keyword evidence="4 6" id="KW-1133">Transmembrane helix</keyword>
<dbReference type="Gene3D" id="1.20.1250.20">
    <property type="entry name" value="MFS general substrate transporter like domains"/>
    <property type="match status" value="1"/>
</dbReference>
<feature type="transmembrane region" description="Helical" evidence="6">
    <location>
        <begin position="205"/>
        <end position="225"/>
    </location>
</feature>
<keyword evidence="8" id="KW-1185">Reference proteome</keyword>
<name>A0A2N5WZJ7_9GAMM</name>
<feature type="transmembrane region" description="Helical" evidence="6">
    <location>
        <begin position="132"/>
        <end position="153"/>
    </location>
</feature>
<keyword evidence="3 6" id="KW-0812">Transmembrane</keyword>
<feature type="transmembrane region" description="Helical" evidence="6">
    <location>
        <begin position="77"/>
        <end position="97"/>
    </location>
</feature>
<evidence type="ECO:0000313" key="7">
    <source>
        <dbReference type="EMBL" id="PLW67675.1"/>
    </source>
</evidence>
<proteinExistence type="predicted"/>
<evidence type="ECO:0000256" key="5">
    <source>
        <dbReference type="ARBA" id="ARBA00023136"/>
    </source>
</evidence>
<comment type="caution">
    <text evidence="7">The sequence shown here is derived from an EMBL/GenBank/DDBJ whole genome shotgun (WGS) entry which is preliminary data.</text>
</comment>
<dbReference type="PANTHER" id="PTHR43124">
    <property type="entry name" value="PURINE EFFLUX PUMP PBUE"/>
    <property type="match status" value="1"/>
</dbReference>